<name>A0ABV7HG82_9GAMM</name>
<keyword evidence="1" id="KW-0472">Membrane</keyword>
<keyword evidence="1" id="KW-0812">Transmembrane</keyword>
<organism evidence="2 3">
    <name type="scientific">Litoribrevibacter euphylliae</name>
    <dbReference type="NCBI Taxonomy" id="1834034"/>
    <lineage>
        <taxon>Bacteria</taxon>
        <taxon>Pseudomonadati</taxon>
        <taxon>Pseudomonadota</taxon>
        <taxon>Gammaproteobacteria</taxon>
        <taxon>Oceanospirillales</taxon>
        <taxon>Oceanospirillaceae</taxon>
        <taxon>Litoribrevibacter</taxon>
    </lineage>
</organism>
<feature type="transmembrane region" description="Helical" evidence="1">
    <location>
        <begin position="455"/>
        <end position="480"/>
    </location>
</feature>
<feature type="transmembrane region" description="Helical" evidence="1">
    <location>
        <begin position="393"/>
        <end position="413"/>
    </location>
</feature>
<accession>A0ABV7HG82</accession>
<evidence type="ECO:0000313" key="2">
    <source>
        <dbReference type="EMBL" id="MFC3152884.1"/>
    </source>
</evidence>
<feature type="transmembrane region" description="Helical" evidence="1">
    <location>
        <begin position="425"/>
        <end position="449"/>
    </location>
</feature>
<protein>
    <recommendedName>
        <fullName evidence="4">DUF4350 domain-containing protein</fullName>
    </recommendedName>
</protein>
<dbReference type="EMBL" id="JBHRSZ010000007">
    <property type="protein sequence ID" value="MFC3152884.1"/>
    <property type="molecule type" value="Genomic_DNA"/>
</dbReference>
<keyword evidence="1" id="KW-1133">Transmembrane helix</keyword>
<reference evidence="3" key="1">
    <citation type="journal article" date="2019" name="Int. J. Syst. Evol. Microbiol.">
        <title>The Global Catalogue of Microorganisms (GCM) 10K type strain sequencing project: providing services to taxonomists for standard genome sequencing and annotation.</title>
        <authorList>
            <consortium name="The Broad Institute Genomics Platform"/>
            <consortium name="The Broad Institute Genome Sequencing Center for Infectious Disease"/>
            <person name="Wu L."/>
            <person name="Ma J."/>
        </authorList>
    </citation>
    <scope>NUCLEOTIDE SEQUENCE [LARGE SCALE GENOMIC DNA]</scope>
    <source>
        <strain evidence="3">KCTC 52438</strain>
    </source>
</reference>
<sequence>MLTLTESTSFKSRRDTPWNQRLLLLCILLLVSVFSNAGIISGLAKLGKAGKHADVDVNLPKLDLPDGIDADAVAKIKPQSDGSWHVEQPDGSVKVLSAAEGAIVGVDHLTVGPKALLIDAFDLPKDLSAFERLPKGTPILIRSKHNEVFELTPPSDNGAGWMVKQRQVQMSVTDTSQLKNALWHLERPLISSQPNVLQLAKSSNMPLAEKAYGKPGTRDVGLNQLVDALDDMKRETVVLSASLRDGVIVHKGESLPVHELLIKAEKNDINLVLLDSAEPTKSTKALMKRLNEREPDVGWTTAQFFNQFSDPKGPALDLSVHASGNSQSLVQWQSKTVKTETPKSPEGSLAEDLTAHLISHAVVRTIQIHHPDEERSSELDARIIPWLPSGLQMYMLVSGFLGILALATTWRTWQRLWTIRKPQQAVGWLLIIVTWPLHKLLFLLLFLPFAGFFCFWYVVLTVLWRVVDFLVVRPISWMLLKARVNRMKRRG</sequence>
<comment type="caution">
    <text evidence="2">The sequence shown here is derived from an EMBL/GenBank/DDBJ whole genome shotgun (WGS) entry which is preliminary data.</text>
</comment>
<evidence type="ECO:0008006" key="4">
    <source>
        <dbReference type="Google" id="ProtNLM"/>
    </source>
</evidence>
<dbReference type="Proteomes" id="UP001595476">
    <property type="component" value="Unassembled WGS sequence"/>
</dbReference>
<dbReference type="RefSeq" id="WP_386722806.1">
    <property type="nucleotide sequence ID" value="NZ_JBHRSZ010000007.1"/>
</dbReference>
<keyword evidence="3" id="KW-1185">Reference proteome</keyword>
<evidence type="ECO:0000256" key="1">
    <source>
        <dbReference type="SAM" id="Phobius"/>
    </source>
</evidence>
<evidence type="ECO:0000313" key="3">
    <source>
        <dbReference type="Proteomes" id="UP001595476"/>
    </source>
</evidence>
<gene>
    <name evidence="2" type="ORF">ACFOEK_17730</name>
</gene>
<proteinExistence type="predicted"/>